<dbReference type="InterPro" id="IPR012337">
    <property type="entry name" value="RNaseH-like_sf"/>
</dbReference>
<accession>A0AA41SMZ3</accession>
<evidence type="ECO:0000313" key="1">
    <source>
        <dbReference type="EMBL" id="MCL7038246.1"/>
    </source>
</evidence>
<gene>
    <name evidence="1" type="ORF">MKW94_012169</name>
</gene>
<dbReference type="SUPFAM" id="SSF53098">
    <property type="entry name" value="Ribonuclease H-like"/>
    <property type="match status" value="1"/>
</dbReference>
<sequence length="114" mass="13043">MFISEDWTTSSYAKEQLGAKVQAIVLGDENFRPGIISCLKGVIPIVKVLTLVDGDDKPAMGYIYKAIDNAKEQIQSNFKYVKSRYEEYLNIIDKRWNTQLHGQLHAVGYYLNPR</sequence>
<reference evidence="1" key="1">
    <citation type="submission" date="2022-03" db="EMBL/GenBank/DDBJ databases">
        <title>A functionally conserved STORR gene fusion in Papaver species that diverged 16.8 million years ago.</title>
        <authorList>
            <person name="Catania T."/>
        </authorList>
    </citation>
    <scope>NUCLEOTIDE SEQUENCE</scope>
    <source>
        <strain evidence="1">S-191538</strain>
    </source>
</reference>
<keyword evidence="2" id="KW-1185">Reference proteome</keyword>
<name>A0AA41SMZ3_PAPNU</name>
<proteinExistence type="predicted"/>
<evidence type="ECO:0000313" key="2">
    <source>
        <dbReference type="Proteomes" id="UP001177140"/>
    </source>
</evidence>
<dbReference type="Proteomes" id="UP001177140">
    <property type="component" value="Unassembled WGS sequence"/>
</dbReference>
<comment type="caution">
    <text evidence="1">The sequence shown here is derived from an EMBL/GenBank/DDBJ whole genome shotgun (WGS) entry which is preliminary data.</text>
</comment>
<organism evidence="1 2">
    <name type="scientific">Papaver nudicaule</name>
    <name type="common">Iceland poppy</name>
    <dbReference type="NCBI Taxonomy" id="74823"/>
    <lineage>
        <taxon>Eukaryota</taxon>
        <taxon>Viridiplantae</taxon>
        <taxon>Streptophyta</taxon>
        <taxon>Embryophyta</taxon>
        <taxon>Tracheophyta</taxon>
        <taxon>Spermatophyta</taxon>
        <taxon>Magnoliopsida</taxon>
        <taxon>Ranunculales</taxon>
        <taxon>Papaveraceae</taxon>
        <taxon>Papaveroideae</taxon>
        <taxon>Papaver</taxon>
    </lineage>
</organism>
<dbReference type="AlphaFoldDB" id="A0AA41SMZ3"/>
<protein>
    <submittedName>
        <fullName evidence="1">Uncharacterized protein</fullName>
    </submittedName>
</protein>
<dbReference type="EMBL" id="JAJJMA010188528">
    <property type="protein sequence ID" value="MCL7038246.1"/>
    <property type="molecule type" value="Genomic_DNA"/>
</dbReference>